<dbReference type="EMBL" id="AJVK01061378">
    <property type="status" value="NOT_ANNOTATED_CDS"/>
    <property type="molecule type" value="Genomic_DNA"/>
</dbReference>
<dbReference type="EnsemblMetazoa" id="PPAI007677-RA">
    <property type="protein sequence ID" value="PPAI007677-PA"/>
    <property type="gene ID" value="PPAI007677"/>
</dbReference>
<dbReference type="GO" id="GO:0006606">
    <property type="term" value="P:protein import into nucleus"/>
    <property type="evidence" value="ECO:0007669"/>
    <property type="project" value="TreeGrafter"/>
</dbReference>
<accession>A0A1B0DHP3</accession>
<evidence type="ECO:0000256" key="6">
    <source>
        <dbReference type="ARBA" id="ARBA00023132"/>
    </source>
</evidence>
<comment type="subcellular location">
    <subcellularLocation>
        <location evidence="1">Nucleus</location>
        <location evidence="1">Nuclear pore complex</location>
    </subcellularLocation>
</comment>
<evidence type="ECO:0000256" key="7">
    <source>
        <dbReference type="ARBA" id="ARBA00023242"/>
    </source>
</evidence>
<reference evidence="12" key="1">
    <citation type="submission" date="2022-08" db="UniProtKB">
        <authorList>
            <consortium name="EnsemblMetazoa"/>
        </authorList>
    </citation>
    <scope>IDENTIFICATION</scope>
    <source>
        <strain evidence="12">Israel</strain>
    </source>
</reference>
<evidence type="ECO:0000256" key="3">
    <source>
        <dbReference type="ARBA" id="ARBA00022816"/>
    </source>
</evidence>
<dbReference type="Pfam" id="PF21093">
    <property type="entry name" value="Nup188_N-subdom_III"/>
    <property type="match status" value="1"/>
</dbReference>
<dbReference type="Pfam" id="PF10487">
    <property type="entry name" value="Nup188_N"/>
    <property type="match status" value="1"/>
</dbReference>
<comment type="similarity">
    <text evidence="8">Belongs to the Nup188 family.</text>
</comment>
<evidence type="ECO:0000256" key="5">
    <source>
        <dbReference type="ARBA" id="ARBA00023010"/>
    </source>
</evidence>
<sequence length="1440" mass="166450">QWKLLWKLVSGNHYDTPLEDVDDKLSEVVDELRQGLKQYGKNTTKSDEKLREVVKEAGQEKLLSFCQRLQHFLDIDALQTWSLLCSYLLTEYRGAPNSLSLYTANEESMMQFLQDIWKFYSMERMVVLKIVRNILEFHKSHVHPYADAYDKVLMEIDVKKLRESLLSQLEMLIKEPPPSTSSSFGKQLFNKIPQWCERKLKEINEILHLLILVVHFDGISVKEFKQLLDLFKYHSFGRQQQYIERSSHEELANKINFSEVALFICCVNISSRKDSEEWLLEVQKLDKEILGMHQQPEHGPILLFWMLLNFRLAITRIDEELMRKYTRCGGRATQLGVFQYLTQMIREPMFQEMSLLAKIVRTCIYENLGFLCELFDEDGSVGMKPGVFDLLAELLKTPKISGEFCSCENAAVRSLFNTAIEYFPEDILPLAQLATSLTTSGANQYAFVRDHLMTLPVYTEAQSQKQFDLRQHTEVDEYILGSDYTPFPDIPYVIRKGTIVVVIDKKDHTLMHFKAPLDFFHVLHHEMNELMRELQEFTVIREKRIERVTAGIKFLVAVLKRIKSPEDINESMVFPTEEVLILLARLREVQDPSMELMSCCLDVCTALIPLFPNEILRRVINTNILPTIPNRTLSYVEYARAVSFNSGSLGYYLVNAETTSGKYDFLKAYFRFLKAVSVGDGDVEKMFNVELPGLLFLLHAVFPHCHSWKFLEKTDKSTVYIFALEHFLRILQDGVSGKIHRRLLVDVTIFSLLNLDCGLTLLRFVGVGNGNLEALVQAETNWMMIANSGLNLIIQLSMTILMHILKQKVTLESDTKSLSPLESVIYTQPKQRDPLRIIPVVTSYMDNIFNRRLPLLACRLLRRFAIEFRMSLLACLDMDADHIRVVFLQRLRDEAERDDVKIAILEFVEACIDCQPGLVEAFFSVSNDRRGLLGIKSTKKLHILTEGIPVYMTEYLNVVHKDPEKIANPLLSRIMSLFHAIWRNNMQSLVGTLVASDTFWPSLCSPLFTTINPTVKAYSQLFNIMGIEAFKANTAEAMPLKLKECFVKFLKPDTFTKWLEIIFTFDDNDDNGEGDVPEWLCRLQSFKDLMVVLLRRNYPEIPVKCKKVLIRICFQRLVTKAKAADDFRPVIILAELFLVSMENSLGKFVDNEKEDRELLKNSADLLNCLALSYDDIHVRAREAILGATIEITRALPDDLVDDVETTRSLLCATMDIICTELMDVERKVRQKTTEITNRGFSLILAMHLLRNILMILEKNQINVWHGWLESYKMANRLLSAVNGIFHSHEHRKITTELLNLLVILAKTLRPDYLLHCDVVYYLWLNLLPPRELNQSLQSVQTTGKWHTQDWLPIYTRGVELVAVLLQRNTHIFFRDAINFVGVHEEFLIASIMLAKESLEANALALIKTVLDLVYEMAKYHRLWRLEHPQSMMNIMVKPFI</sequence>
<evidence type="ECO:0000313" key="13">
    <source>
        <dbReference type="Proteomes" id="UP000092462"/>
    </source>
</evidence>
<dbReference type="InterPro" id="IPR048883">
    <property type="entry name" value="Nup188_N-subdom_III"/>
</dbReference>
<evidence type="ECO:0000259" key="11">
    <source>
        <dbReference type="Pfam" id="PF21093"/>
    </source>
</evidence>
<evidence type="ECO:0000256" key="1">
    <source>
        <dbReference type="ARBA" id="ARBA00004567"/>
    </source>
</evidence>
<evidence type="ECO:0000256" key="2">
    <source>
        <dbReference type="ARBA" id="ARBA00022448"/>
    </source>
</evidence>
<evidence type="ECO:0000256" key="4">
    <source>
        <dbReference type="ARBA" id="ARBA00022927"/>
    </source>
</evidence>
<dbReference type="InterPro" id="IPR018864">
    <property type="entry name" value="Nucleoporin_Nup188_N"/>
</dbReference>
<evidence type="ECO:0000256" key="9">
    <source>
        <dbReference type="ARBA" id="ARBA00040174"/>
    </source>
</evidence>
<keyword evidence="3" id="KW-0509">mRNA transport</keyword>
<keyword evidence="4" id="KW-0653">Protein transport</keyword>
<dbReference type="GO" id="GO:0017056">
    <property type="term" value="F:structural constituent of nuclear pore"/>
    <property type="evidence" value="ECO:0007669"/>
    <property type="project" value="InterPro"/>
</dbReference>
<evidence type="ECO:0000313" key="12">
    <source>
        <dbReference type="EnsemblMetazoa" id="PPAI007677-PA"/>
    </source>
</evidence>
<evidence type="ECO:0000259" key="10">
    <source>
        <dbReference type="Pfam" id="PF10487"/>
    </source>
</evidence>
<dbReference type="InterPro" id="IPR044840">
    <property type="entry name" value="Nup188"/>
</dbReference>
<evidence type="ECO:0000256" key="8">
    <source>
        <dbReference type="ARBA" id="ARBA00038387"/>
    </source>
</evidence>
<dbReference type="GO" id="GO:0006405">
    <property type="term" value="P:RNA export from nucleus"/>
    <property type="evidence" value="ECO:0007669"/>
    <property type="project" value="TreeGrafter"/>
</dbReference>
<dbReference type="GO" id="GO:0051028">
    <property type="term" value="P:mRNA transport"/>
    <property type="evidence" value="ECO:0007669"/>
    <property type="project" value="UniProtKB-KW"/>
</dbReference>
<keyword evidence="6" id="KW-0906">Nuclear pore complex</keyword>
<name>A0A1B0DHP3_PHLPP</name>
<dbReference type="PANTHER" id="PTHR31431">
    <property type="entry name" value="NUCLEOPORIN NUP188 HOMOLOG"/>
    <property type="match status" value="1"/>
</dbReference>
<keyword evidence="5" id="KW-0811">Translocation</keyword>
<keyword evidence="7" id="KW-0539">Nucleus</keyword>
<dbReference type="VEuPathDB" id="VectorBase:PPAPM1_003535"/>
<feature type="domain" description="Nucleoporin Nup188 N-terminal" evidence="10">
    <location>
        <begin position="21"/>
        <end position="468"/>
    </location>
</feature>
<keyword evidence="2" id="KW-0813">Transport</keyword>
<dbReference type="PANTHER" id="PTHR31431:SF1">
    <property type="entry name" value="NUCLEOPORIN NUP188"/>
    <property type="match status" value="1"/>
</dbReference>
<dbReference type="VEuPathDB" id="VectorBase:PPAI007677"/>
<organism evidence="12 13">
    <name type="scientific">Phlebotomus papatasi</name>
    <name type="common">Sandfly</name>
    <dbReference type="NCBI Taxonomy" id="29031"/>
    <lineage>
        <taxon>Eukaryota</taxon>
        <taxon>Metazoa</taxon>
        <taxon>Ecdysozoa</taxon>
        <taxon>Arthropoda</taxon>
        <taxon>Hexapoda</taxon>
        <taxon>Insecta</taxon>
        <taxon>Pterygota</taxon>
        <taxon>Neoptera</taxon>
        <taxon>Endopterygota</taxon>
        <taxon>Diptera</taxon>
        <taxon>Nematocera</taxon>
        <taxon>Psychodoidea</taxon>
        <taxon>Psychodidae</taxon>
        <taxon>Phlebotomus</taxon>
        <taxon>Phlebotomus</taxon>
    </lineage>
</organism>
<keyword evidence="13" id="KW-1185">Reference proteome</keyword>
<dbReference type="Proteomes" id="UP000092462">
    <property type="component" value="Unassembled WGS sequence"/>
</dbReference>
<protein>
    <recommendedName>
        <fullName evidence="9">Nucleoporin NUP188</fullName>
    </recommendedName>
</protein>
<dbReference type="GO" id="GO:0044611">
    <property type="term" value="C:nuclear pore inner ring"/>
    <property type="evidence" value="ECO:0007669"/>
    <property type="project" value="TreeGrafter"/>
</dbReference>
<feature type="domain" description="Nucleoporin Nup188 N-terminal subdomain III" evidence="11">
    <location>
        <begin position="511"/>
        <end position="924"/>
    </location>
</feature>
<proteinExistence type="inferred from homology"/>